<proteinExistence type="predicted"/>
<keyword evidence="2" id="KW-1185">Reference proteome</keyword>
<feature type="non-terminal residue" evidence="1">
    <location>
        <position position="1"/>
    </location>
</feature>
<gene>
    <name evidence="1" type="primary">RIA1_3</name>
    <name evidence="1" type="ORF">LTR16_009352</name>
</gene>
<dbReference type="Proteomes" id="UP001357485">
    <property type="component" value="Unassembled WGS sequence"/>
</dbReference>
<protein>
    <submittedName>
        <fullName evidence="1">Cytoplasmic GTPase/eEF2-like protein (Ribosomal biogenesis)</fullName>
    </submittedName>
</protein>
<comment type="caution">
    <text evidence="1">The sequence shown here is derived from an EMBL/GenBank/DDBJ whole genome shotgun (WGS) entry which is preliminary data.</text>
</comment>
<dbReference type="EMBL" id="JAVRRA010002424">
    <property type="protein sequence ID" value="KAK5277784.1"/>
    <property type="molecule type" value="Genomic_DNA"/>
</dbReference>
<name>A0ABR0M2R9_9PEZI</name>
<organism evidence="1 2">
    <name type="scientific">Cryomyces antarcticus</name>
    <dbReference type="NCBI Taxonomy" id="329879"/>
    <lineage>
        <taxon>Eukaryota</taxon>
        <taxon>Fungi</taxon>
        <taxon>Dikarya</taxon>
        <taxon>Ascomycota</taxon>
        <taxon>Pezizomycotina</taxon>
        <taxon>Dothideomycetes</taxon>
        <taxon>Dothideomycetes incertae sedis</taxon>
        <taxon>Cryomyces</taxon>
    </lineage>
</organism>
<sequence length="68" mass="8026">LIFSGYEMLDEDPFWVPFTEEDLEDLGELADKENVAKKYMDSVRMRKGLFVKGRKLVENAEKQKTLKR</sequence>
<evidence type="ECO:0000313" key="2">
    <source>
        <dbReference type="Proteomes" id="UP001357485"/>
    </source>
</evidence>
<accession>A0ABR0M2R9</accession>
<evidence type="ECO:0000313" key="1">
    <source>
        <dbReference type="EMBL" id="KAK5277784.1"/>
    </source>
</evidence>
<reference evidence="1 2" key="1">
    <citation type="submission" date="2023-08" db="EMBL/GenBank/DDBJ databases">
        <title>Black Yeasts Isolated from many extreme environments.</title>
        <authorList>
            <person name="Coleine C."/>
            <person name="Stajich J.E."/>
            <person name="Selbmann L."/>
        </authorList>
    </citation>
    <scope>NUCLEOTIDE SEQUENCE [LARGE SCALE GENOMIC DNA]</scope>
    <source>
        <strain evidence="1 2">CCFEE 536</strain>
    </source>
</reference>